<gene>
    <name evidence="13" type="ORF">DME_LOCUS8005</name>
</gene>
<dbReference type="WBParaSite" id="DME_0000412201-mRNA-1">
    <property type="protein sequence ID" value="DME_0000412201-mRNA-1"/>
    <property type="gene ID" value="DME_0000412201"/>
</dbReference>
<dbReference type="PROSITE" id="PS50089">
    <property type="entry name" value="ZF_RING_2"/>
    <property type="match status" value="1"/>
</dbReference>
<proteinExistence type="predicted"/>
<feature type="compositionally biased region" description="Basic residues" evidence="10">
    <location>
        <begin position="300"/>
        <end position="310"/>
    </location>
</feature>
<evidence type="ECO:0000256" key="10">
    <source>
        <dbReference type="SAM" id="MobiDB-lite"/>
    </source>
</evidence>
<evidence type="ECO:0000256" key="9">
    <source>
        <dbReference type="PROSITE-ProRule" id="PRU00175"/>
    </source>
</evidence>
<evidence type="ECO:0000313" key="14">
    <source>
        <dbReference type="Proteomes" id="UP000038040"/>
    </source>
</evidence>
<evidence type="ECO:0000256" key="1">
    <source>
        <dbReference type="ARBA" id="ARBA00001798"/>
    </source>
</evidence>
<keyword evidence="6 9" id="KW-0863">Zinc-finger</keyword>
<evidence type="ECO:0000259" key="12">
    <source>
        <dbReference type="PROSITE" id="PS51873"/>
    </source>
</evidence>
<name>A0A0N4UAE9_DRAME</name>
<dbReference type="CDD" id="cd20336">
    <property type="entry name" value="Rcat_RBR"/>
    <property type="match status" value="1"/>
</dbReference>
<dbReference type="GO" id="GO:0061630">
    <property type="term" value="F:ubiquitin protein ligase activity"/>
    <property type="evidence" value="ECO:0007669"/>
    <property type="project" value="UniProtKB-EC"/>
</dbReference>
<keyword evidence="5" id="KW-0677">Repeat</keyword>
<dbReference type="Proteomes" id="UP000038040">
    <property type="component" value="Unplaced"/>
</dbReference>
<evidence type="ECO:0000256" key="2">
    <source>
        <dbReference type="ARBA" id="ARBA00012251"/>
    </source>
</evidence>
<dbReference type="CDD" id="cd20335">
    <property type="entry name" value="BRcat_RBR"/>
    <property type="match status" value="1"/>
</dbReference>
<feature type="region of interest" description="Disordered" evidence="10">
    <location>
        <begin position="277"/>
        <end position="310"/>
    </location>
</feature>
<dbReference type="Gene3D" id="3.30.40.10">
    <property type="entry name" value="Zinc/RING finger domain, C3HC4 (zinc finger)"/>
    <property type="match status" value="1"/>
</dbReference>
<protein>
    <recommendedName>
        <fullName evidence="2">RBR-type E3 ubiquitin transferase</fullName>
        <ecNumber evidence="2">2.3.2.31</ecNumber>
    </recommendedName>
</protein>
<dbReference type="Pfam" id="PF01485">
    <property type="entry name" value="IBR"/>
    <property type="match status" value="2"/>
</dbReference>
<evidence type="ECO:0000313" key="16">
    <source>
        <dbReference type="WBParaSite" id="DME_0000412201-mRNA-1"/>
    </source>
</evidence>
<evidence type="ECO:0000256" key="6">
    <source>
        <dbReference type="ARBA" id="ARBA00022771"/>
    </source>
</evidence>
<keyword evidence="3" id="KW-0808">Transferase</keyword>
<keyword evidence="15" id="KW-1185">Reference proteome</keyword>
<dbReference type="OrthoDB" id="10009520at2759"/>
<comment type="catalytic activity">
    <reaction evidence="1">
        <text>[E2 ubiquitin-conjugating enzyme]-S-ubiquitinyl-L-cysteine + [acceptor protein]-L-lysine = [E2 ubiquitin-conjugating enzyme]-L-cysteine + [acceptor protein]-N(6)-ubiquitinyl-L-lysine.</text>
        <dbReference type="EC" id="2.3.2.31"/>
    </reaction>
</comment>
<dbReference type="PANTHER" id="PTHR11685">
    <property type="entry name" value="RBR FAMILY RING FINGER AND IBR DOMAIN-CONTAINING"/>
    <property type="match status" value="1"/>
</dbReference>
<dbReference type="SMART" id="SM00647">
    <property type="entry name" value="IBR"/>
    <property type="match status" value="2"/>
</dbReference>
<dbReference type="InterPro" id="IPR013083">
    <property type="entry name" value="Znf_RING/FYVE/PHD"/>
</dbReference>
<evidence type="ECO:0000259" key="11">
    <source>
        <dbReference type="PROSITE" id="PS50089"/>
    </source>
</evidence>
<organism evidence="14 16">
    <name type="scientific">Dracunculus medinensis</name>
    <name type="common">Guinea worm</name>
    <dbReference type="NCBI Taxonomy" id="318479"/>
    <lineage>
        <taxon>Eukaryota</taxon>
        <taxon>Metazoa</taxon>
        <taxon>Ecdysozoa</taxon>
        <taxon>Nematoda</taxon>
        <taxon>Chromadorea</taxon>
        <taxon>Rhabditida</taxon>
        <taxon>Spirurina</taxon>
        <taxon>Dracunculoidea</taxon>
        <taxon>Dracunculidae</taxon>
        <taxon>Dracunculus</taxon>
    </lineage>
</organism>
<dbReference type="InterPro" id="IPR031127">
    <property type="entry name" value="E3_UB_ligase_RBR"/>
</dbReference>
<dbReference type="GO" id="GO:0008270">
    <property type="term" value="F:zinc ion binding"/>
    <property type="evidence" value="ECO:0007669"/>
    <property type="project" value="UniProtKB-KW"/>
</dbReference>
<dbReference type="STRING" id="318479.A0A0N4UAE9"/>
<evidence type="ECO:0000313" key="15">
    <source>
        <dbReference type="Proteomes" id="UP000274756"/>
    </source>
</evidence>
<dbReference type="EC" id="2.3.2.31" evidence="2"/>
<dbReference type="SUPFAM" id="SSF57850">
    <property type="entry name" value="RING/U-box"/>
    <property type="match status" value="2"/>
</dbReference>
<evidence type="ECO:0000256" key="5">
    <source>
        <dbReference type="ARBA" id="ARBA00022737"/>
    </source>
</evidence>
<dbReference type="Gene3D" id="1.20.120.1750">
    <property type="match status" value="1"/>
</dbReference>
<reference evidence="16" key="1">
    <citation type="submission" date="2016-04" db="UniProtKB">
        <authorList>
            <consortium name="WormBaseParasite"/>
        </authorList>
    </citation>
    <scope>IDENTIFICATION</scope>
</reference>
<evidence type="ECO:0000256" key="3">
    <source>
        <dbReference type="ARBA" id="ARBA00022679"/>
    </source>
</evidence>
<feature type="domain" description="RING-type" evidence="12">
    <location>
        <begin position="577"/>
        <end position="789"/>
    </location>
</feature>
<dbReference type="InterPro" id="IPR044066">
    <property type="entry name" value="TRIAD_supradom"/>
</dbReference>
<dbReference type="GO" id="GO:0016567">
    <property type="term" value="P:protein ubiquitination"/>
    <property type="evidence" value="ECO:0007669"/>
    <property type="project" value="InterPro"/>
</dbReference>
<evidence type="ECO:0000313" key="13">
    <source>
        <dbReference type="EMBL" id="VDN58032.1"/>
    </source>
</evidence>
<accession>A0A0N4UAE9</accession>
<dbReference type="InterPro" id="IPR001841">
    <property type="entry name" value="Znf_RING"/>
</dbReference>
<evidence type="ECO:0000256" key="8">
    <source>
        <dbReference type="ARBA" id="ARBA00022833"/>
    </source>
</evidence>
<keyword evidence="8" id="KW-0862">Zinc</keyword>
<dbReference type="EMBL" id="UYYG01001165">
    <property type="protein sequence ID" value="VDN58032.1"/>
    <property type="molecule type" value="Genomic_DNA"/>
</dbReference>
<keyword evidence="4" id="KW-0479">Metal-binding</keyword>
<evidence type="ECO:0000256" key="7">
    <source>
        <dbReference type="ARBA" id="ARBA00022786"/>
    </source>
</evidence>
<dbReference type="PROSITE" id="PS51873">
    <property type="entry name" value="TRIAD"/>
    <property type="match status" value="1"/>
</dbReference>
<keyword evidence="7" id="KW-0833">Ubl conjugation pathway</keyword>
<dbReference type="AlphaFoldDB" id="A0A0N4UAE9"/>
<evidence type="ECO:0000256" key="4">
    <source>
        <dbReference type="ARBA" id="ARBA00022723"/>
    </source>
</evidence>
<dbReference type="InterPro" id="IPR002867">
    <property type="entry name" value="IBR_dom"/>
</dbReference>
<feature type="domain" description="RING-type" evidence="11">
    <location>
        <begin position="581"/>
        <end position="623"/>
    </location>
</feature>
<sequence length="936" mass="110758">MQLRRESAVHCVYKASSIVHQPNIGGLLMCFHYEWKRGMPQYFDDEIPYFGRKSSKDLKIYRNSKQRIAPDCVMKCMQDVGTGFGEYFTSDGALNTNFLQSDDRFKKPLLTASKLFFDRFHIPYSIKKKKNWELVDETKRNITSIQDDRLSIMVVKINSICLYQSERFDNTLDYVPVDEIHLVDSRNREIHKKTKNLFYGEIFYPHKFIRENAPPNIWYKKFIKKNHPPRPIINLWHSFSLYKIILVLKELVSKYSNRWLNMDKKWIAKYKDNQKNAVERRERKDRYSRRNMKYKDNKKNRMKKKGKDCQSHRNKKFFTSKCQEYANELYNEEIQPLEREISEVLPTSCRSQFYISDFLVGIPIDRLSKSNSKSKRQRNGKISKIRSEEFEQWFASSPAYELHKENDIVDESQVTDSKEKNVFSYESLPLYNIFLNQREAEFIKRQLLPNTQPVLNVIPICYITDFNWQNNTHLVLPEFLENFYGSIIIQPILYARNNEFLRIILNAFVSKYDKFNESEDKSSLLVPRSSFEKFLPRTVQLPSYDSSSVCCVFLQEMFPNKYEDQQDELCSSTSYDVDSYCSICGENDKYGFALQCKHYFCADCWGQYSVERISLARVPVLCPKTFCNEKLSLGQMRIFLSNKICQWYKNLLFNRGMMRREWTYCRKCSKILHIPESSKMEKTCGICKCGSSVCLLCEREVHIPLSCNEYEPYANVVTANGKGNEYFAENNLLQLNVDNVSVAKCPNCGAFCERNGGCEHIMCICNFDFCYQCGDAWSNQPHYMCKTKLEKVNLYDVPIEINDKIPLHVVEECFKYRRSDKISLLTRRLFKIFRSDYNMFFDVRSTFFAVTSFMEMLLLKIHYTKSYLKMWRKRNKADNKVNSSSIKLRILLKSKNRLRFSFNLFCTAIDAQNRMRIIRSKMLLDNTLQACISEII</sequence>
<dbReference type="Proteomes" id="UP000274756">
    <property type="component" value="Unassembled WGS sequence"/>
</dbReference>
<reference evidence="13 15" key="2">
    <citation type="submission" date="2018-11" db="EMBL/GenBank/DDBJ databases">
        <authorList>
            <consortium name="Pathogen Informatics"/>
        </authorList>
    </citation>
    <scope>NUCLEOTIDE SEQUENCE [LARGE SCALE GENOMIC DNA]</scope>
</reference>